<feature type="domain" description="Type 4 fimbrial biogenesis protein PilX N-terminal" evidence="1">
    <location>
        <begin position="13"/>
        <end position="62"/>
    </location>
</feature>
<proteinExistence type="predicted"/>
<reference evidence="2 3" key="1">
    <citation type="journal article" date="2015" name="Stand. Genomic Sci.">
        <title>Genomic Encyclopedia of Bacterial and Archaeal Type Strains, Phase III: the genomes of soil and plant-associated and newly described type strains.</title>
        <authorList>
            <person name="Whitman W.B."/>
            <person name="Woyke T."/>
            <person name="Klenk H.P."/>
            <person name="Zhou Y."/>
            <person name="Lilburn T.G."/>
            <person name="Beck B.J."/>
            <person name="De Vos P."/>
            <person name="Vandamme P."/>
            <person name="Eisen J.A."/>
            <person name="Garrity G."/>
            <person name="Hugenholtz P."/>
            <person name="Kyrpides N.C."/>
        </authorList>
    </citation>
    <scope>NUCLEOTIDE SEQUENCE [LARGE SCALE GENOMIC DNA]</scope>
    <source>
        <strain evidence="2 3">CGMCC 1.10136</strain>
    </source>
</reference>
<dbReference type="PROSITE" id="PS00886">
    <property type="entry name" value="ILVD_EDD_1"/>
    <property type="match status" value="1"/>
</dbReference>
<comment type="caution">
    <text evidence="2">The sequence shown here is derived from an EMBL/GenBank/DDBJ whole genome shotgun (WGS) entry which is preliminary data.</text>
</comment>
<dbReference type="InterPro" id="IPR020558">
    <property type="entry name" value="DiOHA_6PGluconate_deHydtase_CS"/>
</dbReference>
<accession>A0A562LSS5</accession>
<dbReference type="RefSeq" id="WP_144814655.1">
    <property type="nucleotide sequence ID" value="NZ_VLKP01000006.1"/>
</dbReference>
<dbReference type="EMBL" id="VLKP01000006">
    <property type="protein sequence ID" value="TWI10695.1"/>
    <property type="molecule type" value="Genomic_DNA"/>
</dbReference>
<dbReference type="Proteomes" id="UP000316471">
    <property type="component" value="Unassembled WGS sequence"/>
</dbReference>
<evidence type="ECO:0000313" key="2">
    <source>
        <dbReference type="EMBL" id="TWI10695.1"/>
    </source>
</evidence>
<dbReference type="AlphaFoldDB" id="A0A562LSS5"/>
<dbReference type="Pfam" id="PF14341">
    <property type="entry name" value="PilX_N"/>
    <property type="match status" value="1"/>
</dbReference>
<name>A0A562LSS5_9GAMM</name>
<protein>
    <submittedName>
        <fullName evidence="2">PilX-like prepilin protein</fullName>
    </submittedName>
</protein>
<keyword evidence="3" id="KW-1185">Reference proteome</keyword>
<sequence length="520" mass="54311">MYSLASNRARHQRGSALVIAIVLLLLAALISVLTLNVGAFEQRSSGNDLRAKVVKQTAEAGLTQGFEYLMRVNPGWADDTSMWEACLAADETFPCGAVPAAVRASMFRLKANVGGYVDAQAGGLAAELTRHMLKTDSNSTVGAFDVAYGVAPVLCRVALPVTATNINCATGMANLSDRRVVTFVSVAQIRGDSGRSTLVQTVARNSLLAQGAGVPSLIATGTVTPNGNGDVVAMPNAAGPGLDISIWSRLNVDMKSAFGTCDRQTFLSSSAVSLSDPDWREKSIDGGCPKKGDEGWDILDVDSGAEEGVNKNVVASEFPCDLFEYAFGVKTWTDTNGDSFCETRLPRASVEINGQIVSLYPDEAFLYANASQIIGDNLGLARADQIKANPNGSSSGLIWCKSGCDKGPPGKPAAVGSPANPVVFVADGEMQTNGTIFYGMVFMRDPNASASSSTGGAAAFKQNGSKAAVFGSVFIQGAFVNGSGNGPIVGDPDIMMALSNNPSLAAFNTLRGGWTDRYSY</sequence>
<evidence type="ECO:0000313" key="3">
    <source>
        <dbReference type="Proteomes" id="UP000316471"/>
    </source>
</evidence>
<dbReference type="InterPro" id="IPR025746">
    <property type="entry name" value="PilX_N_dom"/>
</dbReference>
<dbReference type="OrthoDB" id="6017064at2"/>
<evidence type="ECO:0000259" key="1">
    <source>
        <dbReference type="Pfam" id="PF14341"/>
    </source>
</evidence>
<dbReference type="GO" id="GO:0003824">
    <property type="term" value="F:catalytic activity"/>
    <property type="evidence" value="ECO:0007669"/>
    <property type="project" value="InterPro"/>
</dbReference>
<organism evidence="2 3">
    <name type="scientific">Aerolutibacter ruishenii</name>
    <dbReference type="NCBI Taxonomy" id="686800"/>
    <lineage>
        <taxon>Bacteria</taxon>
        <taxon>Pseudomonadati</taxon>
        <taxon>Pseudomonadota</taxon>
        <taxon>Gammaproteobacteria</taxon>
        <taxon>Lysobacterales</taxon>
        <taxon>Lysobacteraceae</taxon>
        <taxon>Aerolutibacter</taxon>
    </lineage>
</organism>
<gene>
    <name evidence="2" type="ORF">IP93_01790</name>
</gene>